<evidence type="ECO:0008006" key="5">
    <source>
        <dbReference type="Google" id="ProtNLM"/>
    </source>
</evidence>
<gene>
    <name evidence="3" type="ORF">PVK06_044803</name>
</gene>
<reference evidence="3 4" key="1">
    <citation type="submission" date="2023-03" db="EMBL/GenBank/DDBJ databases">
        <title>WGS of Gossypium arboreum.</title>
        <authorList>
            <person name="Yu D."/>
        </authorList>
    </citation>
    <scope>NUCLEOTIDE SEQUENCE [LARGE SCALE GENOMIC DNA]</scope>
    <source>
        <tissue evidence="3">Leaf</tissue>
    </source>
</reference>
<dbReference type="EMBL" id="JARKNE010000012">
    <property type="protein sequence ID" value="KAK5776838.1"/>
    <property type="molecule type" value="Genomic_DNA"/>
</dbReference>
<keyword evidence="4" id="KW-1185">Reference proteome</keyword>
<dbReference type="Proteomes" id="UP001358586">
    <property type="component" value="Chromosome 12"/>
</dbReference>
<accession>A0ABR0MSR7</accession>
<dbReference type="Pfam" id="PF13456">
    <property type="entry name" value="RVT_3"/>
    <property type="match status" value="1"/>
</dbReference>
<evidence type="ECO:0000259" key="1">
    <source>
        <dbReference type="Pfam" id="PF13456"/>
    </source>
</evidence>
<organism evidence="3 4">
    <name type="scientific">Gossypium arboreum</name>
    <name type="common">Tree cotton</name>
    <name type="synonym">Gossypium nanking</name>
    <dbReference type="NCBI Taxonomy" id="29729"/>
    <lineage>
        <taxon>Eukaryota</taxon>
        <taxon>Viridiplantae</taxon>
        <taxon>Streptophyta</taxon>
        <taxon>Embryophyta</taxon>
        <taxon>Tracheophyta</taxon>
        <taxon>Spermatophyta</taxon>
        <taxon>Magnoliopsida</taxon>
        <taxon>eudicotyledons</taxon>
        <taxon>Gunneridae</taxon>
        <taxon>Pentapetalae</taxon>
        <taxon>rosids</taxon>
        <taxon>malvids</taxon>
        <taxon>Malvales</taxon>
        <taxon>Malvaceae</taxon>
        <taxon>Malvoideae</taxon>
        <taxon>Gossypium</taxon>
    </lineage>
</organism>
<comment type="caution">
    <text evidence="3">The sequence shown here is derived from an EMBL/GenBank/DDBJ whole genome shotgun (WGS) entry which is preliminary data.</text>
</comment>
<dbReference type="Pfam" id="PF13966">
    <property type="entry name" value="zf-RVT"/>
    <property type="match status" value="1"/>
</dbReference>
<protein>
    <recommendedName>
        <fullName evidence="5">Reverse transcriptase zinc-binding domain-containing protein</fullName>
    </recommendedName>
</protein>
<evidence type="ECO:0000313" key="3">
    <source>
        <dbReference type="EMBL" id="KAK5776838.1"/>
    </source>
</evidence>
<proteinExistence type="predicted"/>
<dbReference type="CDD" id="cd06222">
    <property type="entry name" value="RNase_H_like"/>
    <property type="match status" value="1"/>
</dbReference>
<dbReference type="InterPro" id="IPR044730">
    <property type="entry name" value="RNase_H-like_dom_plant"/>
</dbReference>
<sequence length="214" mass="24589">MLDKKKAKQRLLTNSERARRGIGHSSACPLCGHEIEDILDVICDCSKAKEVWMLVVPSEKSTRFFSDPIQIWFFTNLCCHDKLQDKGITWSCLFGIIAWRLWKNRNLFIFQDIIWTVYETIKTSLSWAQHFESLFGVVRFTAISFETSYRLADNLVHLFTDEAVARDSGSASVGGVVRDRSGNWILGYTYYLGRCSPLEAEFWGIFDGILILLK</sequence>
<feature type="domain" description="RNase H type-1" evidence="1">
    <location>
        <begin position="163"/>
        <end position="209"/>
    </location>
</feature>
<dbReference type="InterPro" id="IPR026960">
    <property type="entry name" value="RVT-Znf"/>
</dbReference>
<evidence type="ECO:0000313" key="4">
    <source>
        <dbReference type="Proteomes" id="UP001358586"/>
    </source>
</evidence>
<dbReference type="InterPro" id="IPR002156">
    <property type="entry name" value="RNaseH_domain"/>
</dbReference>
<feature type="domain" description="Reverse transcriptase zinc-binding" evidence="2">
    <location>
        <begin position="7"/>
        <end position="52"/>
    </location>
</feature>
<evidence type="ECO:0000259" key="2">
    <source>
        <dbReference type="Pfam" id="PF13966"/>
    </source>
</evidence>
<name>A0ABR0MSR7_GOSAR</name>